<dbReference type="Proteomes" id="UP000029499">
    <property type="component" value="Chromosome"/>
</dbReference>
<sequence>MLPLLQKFGLMGRDPRQGFLQDFLRCFALDNCNGFQTDLHIQATASEVHMRRQMVSLPQLDTVFIAKSIFGRHA</sequence>
<organism evidence="1 2">
    <name type="scientific">Pseudomonas rhizosphaerae</name>
    <dbReference type="NCBI Taxonomy" id="216142"/>
    <lineage>
        <taxon>Bacteria</taxon>
        <taxon>Pseudomonadati</taxon>
        <taxon>Pseudomonadota</taxon>
        <taxon>Gammaproteobacteria</taxon>
        <taxon>Pseudomonadales</taxon>
        <taxon>Pseudomonadaceae</taxon>
        <taxon>Pseudomonas</taxon>
    </lineage>
</organism>
<name>A0A089YQE0_9PSED</name>
<dbReference type="EMBL" id="CP009533">
    <property type="protein sequence ID" value="AIS18688.1"/>
    <property type="molecule type" value="Genomic_DNA"/>
</dbReference>
<dbReference type="AlphaFoldDB" id="A0A089YQE0"/>
<accession>A0A089YQE0</accession>
<dbReference type="HOGENOM" id="CLU_2685074_0_0_6"/>
<protein>
    <submittedName>
        <fullName evidence="1">Uncharacterized protein</fullName>
    </submittedName>
</protein>
<reference evidence="1 2" key="1">
    <citation type="journal article" date="2015" name="J. Biotechnol.">
        <title>Complete genome sequence of Pseudomonas rhizosphaerae IH5T (=DSM 16299T), a phosphate-solubilizing rhizobacterium for bacterial biofertilizer.</title>
        <authorList>
            <person name="Kwak Y."/>
            <person name="Jung B.K."/>
            <person name="Shin J.H."/>
        </authorList>
    </citation>
    <scope>NUCLEOTIDE SEQUENCE [LARGE SCALE GENOMIC DNA]</scope>
    <source>
        <strain evidence="1">DSM 16299</strain>
    </source>
</reference>
<proteinExistence type="predicted"/>
<dbReference type="KEGG" id="prh:LT40_15370"/>
<evidence type="ECO:0000313" key="1">
    <source>
        <dbReference type="EMBL" id="AIS18688.1"/>
    </source>
</evidence>
<evidence type="ECO:0000313" key="2">
    <source>
        <dbReference type="Proteomes" id="UP000029499"/>
    </source>
</evidence>
<keyword evidence="2" id="KW-1185">Reference proteome</keyword>
<gene>
    <name evidence="1" type="ORF">LT40_15370</name>
</gene>